<sequence length="142" mass="15509">MKIMKMMDIRERIMAALNQKPGDSFSISQIARTIGSNSKATSAALGKLLKNGLVDRPQKGFYSIRPPVAPAKVAAAPPKRVETIPTLSLVTIDLLVEGEKAGIDVHAILQRILEDETILDAKVRKIAEADRTKLKIRLSLPD</sequence>
<dbReference type="InterPro" id="IPR036388">
    <property type="entry name" value="WH-like_DNA-bd_sf"/>
</dbReference>
<dbReference type="EMBL" id="JACRDE010000334">
    <property type="protein sequence ID" value="MBI5250335.1"/>
    <property type="molecule type" value="Genomic_DNA"/>
</dbReference>
<accession>A0A9D6Z3Y3</accession>
<dbReference type="SUPFAM" id="SSF46785">
    <property type="entry name" value="Winged helix' DNA-binding domain"/>
    <property type="match status" value="1"/>
</dbReference>
<dbReference type="InterPro" id="IPR036390">
    <property type="entry name" value="WH_DNA-bd_sf"/>
</dbReference>
<reference evidence="1" key="1">
    <citation type="submission" date="2020-07" db="EMBL/GenBank/DDBJ databases">
        <title>Huge and variable diversity of episymbiotic CPR bacteria and DPANN archaea in groundwater ecosystems.</title>
        <authorList>
            <person name="He C.Y."/>
            <person name="Keren R."/>
            <person name="Whittaker M."/>
            <person name="Farag I.F."/>
            <person name="Doudna J."/>
            <person name="Cate J.H.D."/>
            <person name="Banfield J.F."/>
        </authorList>
    </citation>
    <scope>NUCLEOTIDE SEQUENCE</scope>
    <source>
        <strain evidence="1">NC_groundwater_1664_Pr3_B-0.1um_52_9</strain>
    </source>
</reference>
<dbReference type="AlphaFoldDB" id="A0A9D6Z3Y3"/>
<evidence type="ECO:0000313" key="2">
    <source>
        <dbReference type="Proteomes" id="UP000807825"/>
    </source>
</evidence>
<evidence type="ECO:0000313" key="1">
    <source>
        <dbReference type="EMBL" id="MBI5250335.1"/>
    </source>
</evidence>
<protein>
    <submittedName>
        <fullName evidence="1">Rrf2 family transcriptional regulator</fullName>
    </submittedName>
</protein>
<organism evidence="1 2">
    <name type="scientific">Desulfomonile tiedjei</name>
    <dbReference type="NCBI Taxonomy" id="2358"/>
    <lineage>
        <taxon>Bacteria</taxon>
        <taxon>Pseudomonadati</taxon>
        <taxon>Thermodesulfobacteriota</taxon>
        <taxon>Desulfomonilia</taxon>
        <taxon>Desulfomonilales</taxon>
        <taxon>Desulfomonilaceae</taxon>
        <taxon>Desulfomonile</taxon>
    </lineage>
</organism>
<gene>
    <name evidence="1" type="ORF">HY912_12645</name>
</gene>
<dbReference type="Proteomes" id="UP000807825">
    <property type="component" value="Unassembled WGS sequence"/>
</dbReference>
<proteinExistence type="predicted"/>
<dbReference type="Gene3D" id="1.10.10.10">
    <property type="entry name" value="Winged helix-like DNA-binding domain superfamily/Winged helix DNA-binding domain"/>
    <property type="match status" value="1"/>
</dbReference>
<name>A0A9D6Z3Y3_9BACT</name>
<comment type="caution">
    <text evidence="1">The sequence shown here is derived from an EMBL/GenBank/DDBJ whole genome shotgun (WGS) entry which is preliminary data.</text>
</comment>